<proteinExistence type="predicted"/>
<dbReference type="AlphaFoldDB" id="A0AAQ1NY90"/>
<dbReference type="Proteomes" id="UP000234460">
    <property type="component" value="Chromosome LMANV2"/>
</dbReference>
<organism evidence="1 2">
    <name type="scientific">Leptospira interrogans serovar Manilae</name>
    <dbReference type="NCBI Taxonomy" id="214675"/>
    <lineage>
        <taxon>Bacteria</taxon>
        <taxon>Pseudomonadati</taxon>
        <taxon>Spirochaetota</taxon>
        <taxon>Spirochaetia</taxon>
        <taxon>Leptospirales</taxon>
        <taxon>Leptospiraceae</taxon>
        <taxon>Leptospira</taxon>
    </lineage>
</organism>
<reference evidence="1 2" key="1">
    <citation type="submission" date="2017-11" db="EMBL/GenBank/DDBJ databases">
        <authorList>
            <person name="Lechat P."/>
        </authorList>
    </citation>
    <scope>NUCLEOTIDE SEQUENCE [LARGE SCALE GENOMIC DNA]</scope>
    <source>
        <strain evidence="1">L495</strain>
    </source>
</reference>
<evidence type="ECO:0000313" key="1">
    <source>
        <dbReference type="EMBL" id="SOR61470.1"/>
    </source>
</evidence>
<evidence type="ECO:0000313" key="2">
    <source>
        <dbReference type="Proteomes" id="UP000234460"/>
    </source>
</evidence>
<dbReference type="EMBL" id="OEJX01000024">
    <property type="protein sequence ID" value="SOR61470.1"/>
    <property type="molecule type" value="Genomic_DNA"/>
</dbReference>
<accession>A0AAQ1NY90</accession>
<sequence>MIISRVYLIKTNLFVVLKRFKILKKIKKHVCLWFFGKRNFTELICCFFANIDLNIQLL</sequence>
<name>A0AAQ1NY90_LEPIR</name>
<gene>
    <name evidence="1" type="ORF">LMANV2_300014</name>
</gene>
<protein>
    <submittedName>
        <fullName evidence="1">Uncharacterized protein</fullName>
    </submittedName>
</protein>
<comment type="caution">
    <text evidence="1">The sequence shown here is derived from an EMBL/GenBank/DDBJ whole genome shotgun (WGS) entry which is preliminary data.</text>
</comment>